<evidence type="ECO:0000256" key="6">
    <source>
        <dbReference type="ARBA" id="ARBA00023136"/>
    </source>
</evidence>
<evidence type="ECO:0000259" key="7">
    <source>
        <dbReference type="PROSITE" id="PS50109"/>
    </source>
</evidence>
<dbReference type="GO" id="GO:0000156">
    <property type="term" value="F:phosphorelay response regulator activity"/>
    <property type="evidence" value="ECO:0007669"/>
    <property type="project" value="TreeGrafter"/>
</dbReference>
<dbReference type="SMART" id="SM00091">
    <property type="entry name" value="PAS"/>
    <property type="match status" value="2"/>
</dbReference>
<dbReference type="InterPro" id="IPR003594">
    <property type="entry name" value="HATPase_dom"/>
</dbReference>
<dbReference type="Pfam" id="PF02518">
    <property type="entry name" value="HATPase_c"/>
    <property type="match status" value="1"/>
</dbReference>
<evidence type="ECO:0000313" key="8">
    <source>
        <dbReference type="EMBL" id="ATB51072.1"/>
    </source>
</evidence>
<dbReference type="EC" id="2.7.13.3" evidence="2"/>
<dbReference type="SMART" id="SM00387">
    <property type="entry name" value="HATPase_c"/>
    <property type="match status" value="1"/>
</dbReference>
<keyword evidence="3" id="KW-0597">Phosphoprotein</keyword>
<evidence type="ECO:0000256" key="2">
    <source>
        <dbReference type="ARBA" id="ARBA00012438"/>
    </source>
</evidence>
<dbReference type="InterPro" id="IPR000014">
    <property type="entry name" value="PAS"/>
</dbReference>
<dbReference type="Gene3D" id="3.30.565.10">
    <property type="entry name" value="Histidine kinase-like ATPase, C-terminal domain"/>
    <property type="match status" value="1"/>
</dbReference>
<dbReference type="CDD" id="cd00130">
    <property type="entry name" value="PAS"/>
    <property type="match status" value="1"/>
</dbReference>
<gene>
    <name evidence="8" type="ORF">MYMAC_006729</name>
</gene>
<organism evidence="8 9">
    <name type="scientific">Corallococcus macrosporus DSM 14697</name>
    <dbReference type="NCBI Taxonomy" id="1189310"/>
    <lineage>
        <taxon>Bacteria</taxon>
        <taxon>Pseudomonadati</taxon>
        <taxon>Myxococcota</taxon>
        <taxon>Myxococcia</taxon>
        <taxon>Myxococcales</taxon>
        <taxon>Cystobacterineae</taxon>
        <taxon>Myxococcaceae</taxon>
        <taxon>Corallococcus</taxon>
    </lineage>
</organism>
<dbReference type="GO" id="GO:0007234">
    <property type="term" value="P:osmosensory signaling via phosphorelay pathway"/>
    <property type="evidence" value="ECO:0007669"/>
    <property type="project" value="TreeGrafter"/>
</dbReference>
<dbReference type="Pfam" id="PF13426">
    <property type="entry name" value="PAS_9"/>
    <property type="match status" value="1"/>
</dbReference>
<dbReference type="CDD" id="cd00075">
    <property type="entry name" value="HATPase"/>
    <property type="match status" value="1"/>
</dbReference>
<dbReference type="InterPro" id="IPR036097">
    <property type="entry name" value="HisK_dim/P_sf"/>
</dbReference>
<dbReference type="Gene3D" id="1.10.287.130">
    <property type="match status" value="1"/>
</dbReference>
<dbReference type="KEGG" id="mmas:MYMAC_006729"/>
<dbReference type="Proteomes" id="UP000217343">
    <property type="component" value="Chromosome"/>
</dbReference>
<evidence type="ECO:0000256" key="3">
    <source>
        <dbReference type="ARBA" id="ARBA00022553"/>
    </source>
</evidence>
<dbReference type="OrthoDB" id="5483751at2"/>
<evidence type="ECO:0000256" key="5">
    <source>
        <dbReference type="ARBA" id="ARBA00022777"/>
    </source>
</evidence>
<dbReference type="PROSITE" id="PS50109">
    <property type="entry name" value="HIS_KIN"/>
    <property type="match status" value="1"/>
</dbReference>
<dbReference type="InterPro" id="IPR050351">
    <property type="entry name" value="BphY/WalK/GraS-like"/>
</dbReference>
<evidence type="ECO:0000313" key="9">
    <source>
        <dbReference type="Proteomes" id="UP000217343"/>
    </source>
</evidence>
<dbReference type="InterPro" id="IPR004358">
    <property type="entry name" value="Sig_transdc_His_kin-like_C"/>
</dbReference>
<dbReference type="GO" id="GO:0016020">
    <property type="term" value="C:membrane"/>
    <property type="evidence" value="ECO:0007669"/>
    <property type="project" value="UniProtKB-SubCell"/>
</dbReference>
<protein>
    <recommendedName>
        <fullName evidence="2">histidine kinase</fullName>
        <ecNumber evidence="2">2.7.13.3</ecNumber>
    </recommendedName>
</protein>
<dbReference type="GO" id="GO:0030295">
    <property type="term" value="F:protein kinase activator activity"/>
    <property type="evidence" value="ECO:0007669"/>
    <property type="project" value="TreeGrafter"/>
</dbReference>
<evidence type="ECO:0000256" key="1">
    <source>
        <dbReference type="ARBA" id="ARBA00000085"/>
    </source>
</evidence>
<keyword evidence="6" id="KW-0472">Membrane</keyword>
<dbReference type="NCBIfam" id="TIGR00229">
    <property type="entry name" value="sensory_box"/>
    <property type="match status" value="1"/>
</dbReference>
<proteinExistence type="predicted"/>
<dbReference type="Gene3D" id="3.30.450.20">
    <property type="entry name" value="PAS domain"/>
    <property type="match status" value="2"/>
</dbReference>
<dbReference type="InterPro" id="IPR035965">
    <property type="entry name" value="PAS-like_dom_sf"/>
</dbReference>
<reference evidence="8 9" key="1">
    <citation type="submission" date="2017-06" db="EMBL/GenBank/DDBJ databases">
        <title>Sequencing and comparative analysis of myxobacterial genomes.</title>
        <authorList>
            <person name="Rupp O."/>
            <person name="Goesmann A."/>
            <person name="Sogaard-Andersen L."/>
        </authorList>
    </citation>
    <scope>NUCLEOTIDE SEQUENCE [LARGE SCALE GENOMIC DNA]</scope>
    <source>
        <strain evidence="8 9">DSM 14697</strain>
    </source>
</reference>
<evidence type="ECO:0000256" key="4">
    <source>
        <dbReference type="ARBA" id="ARBA00022679"/>
    </source>
</evidence>
<dbReference type="SUPFAM" id="SSF55874">
    <property type="entry name" value="ATPase domain of HSP90 chaperone/DNA topoisomerase II/histidine kinase"/>
    <property type="match status" value="1"/>
</dbReference>
<keyword evidence="5 8" id="KW-0418">Kinase</keyword>
<comment type="catalytic activity">
    <reaction evidence="1">
        <text>ATP + protein L-histidine = ADP + protein N-phospho-L-histidine.</text>
        <dbReference type="EC" id="2.7.13.3"/>
    </reaction>
</comment>
<dbReference type="RefSeq" id="WP_095961075.1">
    <property type="nucleotide sequence ID" value="NZ_CP022203.1"/>
</dbReference>
<dbReference type="CDD" id="cd00082">
    <property type="entry name" value="HisKA"/>
    <property type="match status" value="1"/>
</dbReference>
<keyword evidence="9" id="KW-1185">Reference proteome</keyword>
<dbReference type="PRINTS" id="PR00344">
    <property type="entry name" value="BCTRLSENSOR"/>
</dbReference>
<dbReference type="SUPFAM" id="SSF47384">
    <property type="entry name" value="Homodimeric domain of signal transducing histidine kinase"/>
    <property type="match status" value="1"/>
</dbReference>
<dbReference type="InterPro" id="IPR013656">
    <property type="entry name" value="PAS_4"/>
</dbReference>
<keyword evidence="4" id="KW-0808">Transferase</keyword>
<dbReference type="PANTHER" id="PTHR42878:SF15">
    <property type="entry name" value="BACTERIOPHYTOCHROME"/>
    <property type="match status" value="1"/>
</dbReference>
<dbReference type="Pfam" id="PF08448">
    <property type="entry name" value="PAS_4"/>
    <property type="match status" value="1"/>
</dbReference>
<dbReference type="InterPro" id="IPR005467">
    <property type="entry name" value="His_kinase_dom"/>
</dbReference>
<dbReference type="GO" id="GO:0000155">
    <property type="term" value="F:phosphorelay sensor kinase activity"/>
    <property type="evidence" value="ECO:0007669"/>
    <property type="project" value="InterPro"/>
</dbReference>
<sequence length="492" mass="53309">MPQSLLHRYSEGPSTQAAPEEARPFLGALLGAAGCGVALLDRELRPLWVNASLAALSGLEPRAHVGRPLTELWPQVAQALSPLLARALSGEDVTEAPVRGVLAPAAGERHLRVGLSPALSGGVLAGVALWVRDETERVLEEQRLRARESHMRSLADVACDGHFLHDNGIVLDANRALTQLLGYASPSELIGRHLADCVAPEFRSQVGLVLSRGLETPYEVVVMRRDGQRLPIEVLGRYVTWEGRQVRLAAVWDIRSRKAAEELTASAEQFRHQLLGVMDSEMRSPLQTLHQGTRTLQRLEGLEEPQRTLVGQVARAARRMERMLQELMDFTRARLAGGLALRPEPAVLSAVVERVVEERRREHPQRAIRLEAEGDLRGHWDTGRLAQLADLLLGSVLQQGTDDAPVTLRAAGAVGGVTLSVQGQGLTVAAEEHASLFEPFRKERGGQPEGLGLGLYIARQIALAHGGKLAVESGSGGGVRFAAWLPREGPGH</sequence>
<dbReference type="SUPFAM" id="SSF55785">
    <property type="entry name" value="PYP-like sensor domain (PAS domain)"/>
    <property type="match status" value="2"/>
</dbReference>
<dbReference type="AlphaFoldDB" id="A0A250K5W6"/>
<feature type="domain" description="Histidine kinase" evidence="7">
    <location>
        <begin position="277"/>
        <end position="489"/>
    </location>
</feature>
<name>A0A250K5W6_9BACT</name>
<dbReference type="EMBL" id="CP022203">
    <property type="protein sequence ID" value="ATB51072.1"/>
    <property type="molecule type" value="Genomic_DNA"/>
</dbReference>
<dbReference type="InterPro" id="IPR003661">
    <property type="entry name" value="HisK_dim/P_dom"/>
</dbReference>
<dbReference type="InterPro" id="IPR036890">
    <property type="entry name" value="HATPase_C_sf"/>
</dbReference>
<accession>A0A250K5W6</accession>
<dbReference type="PANTHER" id="PTHR42878">
    <property type="entry name" value="TWO-COMPONENT HISTIDINE KINASE"/>
    <property type="match status" value="1"/>
</dbReference>